<evidence type="ECO:0000256" key="8">
    <source>
        <dbReference type="ARBA" id="ARBA00023065"/>
    </source>
</evidence>
<accession>A0A369LI42</accession>
<keyword evidence="5 11" id="KW-0812">Transmembrane</keyword>
<reference evidence="16" key="2">
    <citation type="submission" date="2018-05" db="EMBL/GenBank/DDBJ databases">
        <title>Genome Sequencing of selected type strains of the family Eggerthellaceae.</title>
        <authorList>
            <person name="Danylec N."/>
            <person name="Stoll D.A."/>
            <person name="Doetsch A."/>
            <person name="Huch M."/>
        </authorList>
    </citation>
    <scope>NUCLEOTIDE SEQUENCE [LARGE SCALE GENOMIC DNA]</scope>
    <source>
        <strain evidence="16">DSM 22006</strain>
    </source>
</reference>
<evidence type="ECO:0000313" key="14">
    <source>
        <dbReference type="EMBL" id="RNM34608.1"/>
    </source>
</evidence>
<dbReference type="PRINTS" id="PR00123">
    <property type="entry name" value="ATPASEA"/>
</dbReference>
<evidence type="ECO:0000256" key="5">
    <source>
        <dbReference type="ARBA" id="ARBA00022692"/>
    </source>
</evidence>
<evidence type="ECO:0000256" key="6">
    <source>
        <dbReference type="ARBA" id="ARBA00022781"/>
    </source>
</evidence>
<comment type="caution">
    <text evidence="13">The sequence shown here is derived from an EMBL/GenBank/DDBJ whole genome shotgun (WGS) entry which is preliminary data.</text>
</comment>
<organism evidence="13 15">
    <name type="scientific">Slackia isoflavoniconvertens</name>
    <dbReference type="NCBI Taxonomy" id="572010"/>
    <lineage>
        <taxon>Bacteria</taxon>
        <taxon>Bacillati</taxon>
        <taxon>Actinomycetota</taxon>
        <taxon>Coriobacteriia</taxon>
        <taxon>Eggerthellales</taxon>
        <taxon>Eggerthellaceae</taxon>
        <taxon>Slackia</taxon>
    </lineage>
</organism>
<evidence type="ECO:0000256" key="4">
    <source>
        <dbReference type="ARBA" id="ARBA00022547"/>
    </source>
</evidence>
<evidence type="ECO:0000256" key="10">
    <source>
        <dbReference type="ARBA" id="ARBA00023310"/>
    </source>
</evidence>
<evidence type="ECO:0000313" key="16">
    <source>
        <dbReference type="Proteomes" id="UP000271472"/>
    </source>
</evidence>
<dbReference type="InterPro" id="IPR045083">
    <property type="entry name" value="ATP_synth_F0_asu_bact/mt"/>
</dbReference>
<dbReference type="AlphaFoldDB" id="A0A369LI42"/>
<dbReference type="InterPro" id="IPR000568">
    <property type="entry name" value="ATP_synth_F0_asu"/>
</dbReference>
<evidence type="ECO:0000256" key="7">
    <source>
        <dbReference type="ARBA" id="ARBA00022989"/>
    </source>
</evidence>
<evidence type="ECO:0000256" key="2">
    <source>
        <dbReference type="ARBA" id="ARBA00006810"/>
    </source>
</evidence>
<gene>
    <name evidence="11 13" type="primary">atpB</name>
    <name evidence="13" type="ORF">C1881_04755</name>
    <name evidence="14" type="ORF">DMP05_06005</name>
</gene>
<dbReference type="Proteomes" id="UP000253975">
    <property type="component" value="Unassembled WGS sequence"/>
</dbReference>
<name>A0A369LI42_9ACTN</name>
<proteinExistence type="inferred from homology"/>
<keyword evidence="9 11" id="KW-0472">Membrane</keyword>
<feature type="transmembrane region" description="Helical" evidence="11">
    <location>
        <begin position="168"/>
        <end position="189"/>
    </location>
</feature>
<keyword evidence="10 11" id="KW-0066">ATP synthesis</keyword>
<keyword evidence="8 11" id="KW-0406">Ion transport</keyword>
<dbReference type="HAMAP" id="MF_01393">
    <property type="entry name" value="ATP_synth_a_bact"/>
    <property type="match status" value="1"/>
</dbReference>
<feature type="transmembrane region" description="Helical" evidence="11">
    <location>
        <begin position="195"/>
        <end position="214"/>
    </location>
</feature>
<comment type="function">
    <text evidence="11 12">Key component of the proton channel; it plays a direct role in the translocation of protons across the membrane.</text>
</comment>
<evidence type="ECO:0000256" key="1">
    <source>
        <dbReference type="ARBA" id="ARBA00004141"/>
    </source>
</evidence>
<dbReference type="EMBL" id="QIBZ01000009">
    <property type="protein sequence ID" value="RNM34608.1"/>
    <property type="molecule type" value="Genomic_DNA"/>
</dbReference>
<dbReference type="InterPro" id="IPR035908">
    <property type="entry name" value="F0_ATP_A_sf"/>
</dbReference>
<comment type="similarity">
    <text evidence="2 11 12">Belongs to the ATPase A chain family.</text>
</comment>
<keyword evidence="11" id="KW-1003">Cell membrane</keyword>
<protein>
    <recommendedName>
        <fullName evidence="11 12">ATP synthase subunit a</fullName>
    </recommendedName>
    <alternativeName>
        <fullName evidence="11">ATP synthase F0 sector subunit a</fullName>
    </alternativeName>
    <alternativeName>
        <fullName evidence="11">F-ATPase subunit 6</fullName>
    </alternativeName>
</protein>
<dbReference type="NCBIfam" id="TIGR01131">
    <property type="entry name" value="ATP_synt_6_or_A"/>
    <property type="match status" value="1"/>
</dbReference>
<comment type="subcellular location">
    <subcellularLocation>
        <location evidence="11 12">Cell membrane</location>
        <topology evidence="11 12">Multi-pass membrane protein</topology>
    </subcellularLocation>
    <subcellularLocation>
        <location evidence="1">Membrane</location>
        <topology evidence="1">Multi-pass membrane protein</topology>
    </subcellularLocation>
</comment>
<sequence>MEGLATALGNFVEEAQGLSAQFDPQVVFYIGPWGVTQYIVWLFIALAVTFAVVLVAAKKVSLVPTNKFVNTVEFGYDFVNSSIAEDVIGEGFKKHVPFLATIFFFILVCNILGLVPGFKTSTGAISCTWALAVISFVYFNFYGMKTFGFFQYFKNLCPSGVPGPMKPVIWFLELFSMVIRVLTLAVRLYGNMLAGHMMLAIFSIATTCFIQTALFSGSMDLIAGLPSIAWFALLVVMYALECLVAFIQAFVFAILSASYVSTAVHAH</sequence>
<dbReference type="PANTHER" id="PTHR11410">
    <property type="entry name" value="ATP SYNTHASE SUBUNIT A"/>
    <property type="match status" value="1"/>
</dbReference>
<evidence type="ECO:0000256" key="12">
    <source>
        <dbReference type="RuleBase" id="RU000483"/>
    </source>
</evidence>
<feature type="transmembrane region" description="Helical" evidence="11">
    <location>
        <begin position="38"/>
        <end position="57"/>
    </location>
</feature>
<keyword evidence="7 11" id="KW-1133">Transmembrane helix</keyword>
<dbReference type="GO" id="GO:0045259">
    <property type="term" value="C:proton-transporting ATP synthase complex"/>
    <property type="evidence" value="ECO:0007669"/>
    <property type="project" value="UniProtKB-KW"/>
</dbReference>
<feature type="transmembrane region" description="Helical" evidence="11">
    <location>
        <begin position="96"/>
        <end position="115"/>
    </location>
</feature>
<dbReference type="Proteomes" id="UP000271472">
    <property type="component" value="Unassembled WGS sequence"/>
</dbReference>
<dbReference type="GeneID" id="98662420"/>
<keyword evidence="16" id="KW-1185">Reference proteome</keyword>
<reference evidence="14" key="3">
    <citation type="journal article" date="2019" name="Microbiol. Resour. Announc.">
        <title>Draft Genome Sequences of Type Strains of Gordonibacter faecihominis, Paraeggerthella hongkongensis, Parvibacter caecicola,Slackia equolifaciens, Slackia faecicanis, and Slackia isoflavoniconvertens.</title>
        <authorList>
            <person name="Danylec N."/>
            <person name="Stoll D.A."/>
            <person name="Dotsch A."/>
            <person name="Huch M."/>
        </authorList>
    </citation>
    <scope>NUCLEOTIDE SEQUENCE</scope>
    <source>
        <strain evidence="14">DSM 22006</strain>
    </source>
</reference>
<dbReference type="GO" id="GO:0046933">
    <property type="term" value="F:proton-transporting ATP synthase activity, rotational mechanism"/>
    <property type="evidence" value="ECO:0007669"/>
    <property type="project" value="UniProtKB-UniRule"/>
</dbReference>
<dbReference type="InterPro" id="IPR023011">
    <property type="entry name" value="ATP_synth_F0_asu_AS"/>
</dbReference>
<dbReference type="CDD" id="cd00310">
    <property type="entry name" value="ATP-synt_Fo_a_6"/>
    <property type="match status" value="1"/>
</dbReference>
<keyword evidence="6 11" id="KW-0375">Hydrogen ion transport</keyword>
<dbReference type="Gene3D" id="1.20.120.220">
    <property type="entry name" value="ATP synthase, F0 complex, subunit A"/>
    <property type="match status" value="1"/>
</dbReference>
<evidence type="ECO:0000256" key="3">
    <source>
        <dbReference type="ARBA" id="ARBA00022448"/>
    </source>
</evidence>
<dbReference type="GO" id="GO:0005886">
    <property type="term" value="C:plasma membrane"/>
    <property type="evidence" value="ECO:0007669"/>
    <property type="project" value="UniProtKB-SubCell"/>
</dbReference>
<dbReference type="RefSeq" id="WP_114615393.1">
    <property type="nucleotide sequence ID" value="NZ_CALIRK010000003.1"/>
</dbReference>
<evidence type="ECO:0000313" key="13">
    <source>
        <dbReference type="EMBL" id="RDB59000.1"/>
    </source>
</evidence>
<keyword evidence="4 11" id="KW-0138">CF(0)</keyword>
<reference evidence="13 15" key="1">
    <citation type="journal article" date="2018" name="Elife">
        <title>Discovery and characterization of a prevalent human gut bacterial enzyme sufficient for the inactivation of a family of plant toxins.</title>
        <authorList>
            <person name="Koppel N."/>
            <person name="Bisanz J.E."/>
            <person name="Pandelia M.E."/>
            <person name="Turnbaugh P.J."/>
            <person name="Balskus E.P."/>
        </authorList>
    </citation>
    <scope>NUCLEOTIDE SEQUENCE [LARGE SCALE GENOMIC DNA]</scope>
    <source>
        <strain evidence="13 15">OB21 GAM31</strain>
    </source>
</reference>
<evidence type="ECO:0000313" key="15">
    <source>
        <dbReference type="Proteomes" id="UP000253975"/>
    </source>
</evidence>
<dbReference type="SUPFAM" id="SSF81336">
    <property type="entry name" value="F1F0 ATP synthase subunit A"/>
    <property type="match status" value="1"/>
</dbReference>
<dbReference type="PANTHER" id="PTHR11410:SF0">
    <property type="entry name" value="ATP SYNTHASE SUBUNIT A"/>
    <property type="match status" value="1"/>
</dbReference>
<dbReference type="Pfam" id="PF00119">
    <property type="entry name" value="ATP-synt_A"/>
    <property type="match status" value="1"/>
</dbReference>
<dbReference type="OrthoDB" id="9809130at2"/>
<keyword evidence="3 11" id="KW-0813">Transport</keyword>
<dbReference type="EMBL" id="PPTO01000006">
    <property type="protein sequence ID" value="RDB59000.1"/>
    <property type="molecule type" value="Genomic_DNA"/>
</dbReference>
<evidence type="ECO:0000256" key="11">
    <source>
        <dbReference type="HAMAP-Rule" id="MF_01393"/>
    </source>
</evidence>
<dbReference type="PROSITE" id="PS00449">
    <property type="entry name" value="ATPASE_A"/>
    <property type="match status" value="1"/>
</dbReference>
<evidence type="ECO:0000256" key="9">
    <source>
        <dbReference type="ARBA" id="ARBA00023136"/>
    </source>
</evidence>